<keyword evidence="2" id="KW-0812">Transmembrane</keyword>
<dbReference type="AlphaFoldDB" id="A0A1F8H9U0"/>
<organism evidence="3 4">
    <name type="scientific">Candidatus Yanofskybacteria bacterium RIFCSPLOWO2_02_FULL_47_9b</name>
    <dbReference type="NCBI Taxonomy" id="1802708"/>
    <lineage>
        <taxon>Bacteria</taxon>
        <taxon>Candidatus Yanofskyibacteriota</taxon>
    </lineage>
</organism>
<dbReference type="Proteomes" id="UP000178155">
    <property type="component" value="Unassembled WGS sequence"/>
</dbReference>
<keyword evidence="2" id="KW-1133">Transmembrane helix</keyword>
<dbReference type="Pfam" id="PF04203">
    <property type="entry name" value="Sortase"/>
    <property type="match status" value="1"/>
</dbReference>
<evidence type="ECO:0000313" key="3">
    <source>
        <dbReference type="EMBL" id="OGN34334.1"/>
    </source>
</evidence>
<proteinExistence type="predicted"/>
<evidence type="ECO:0000256" key="1">
    <source>
        <dbReference type="ARBA" id="ARBA00022801"/>
    </source>
</evidence>
<dbReference type="CDD" id="cd05830">
    <property type="entry name" value="Sortase_E"/>
    <property type="match status" value="1"/>
</dbReference>
<accession>A0A1F8H9U0</accession>
<dbReference type="InterPro" id="IPR042003">
    <property type="entry name" value="Sortase_E"/>
</dbReference>
<dbReference type="InterPro" id="IPR005754">
    <property type="entry name" value="Sortase"/>
</dbReference>
<name>A0A1F8H9U0_9BACT</name>
<sequence length="230" mass="24678">MNTLPLTIPKPPTLPTGGWSARSLIIPAIIFGGVFAFILLMLNLPAITELVTYSVTHTEEKDNQQLTDQYRALYGYAANPESNNVVSSDSAQTDSMELSVQKIGVTAPVMSVPSGTDADIFAALKKGVVIYPGSTMPGQTGTTVIIGHSSSLPPWTKYSAIFANLDALEPDDLVHLTYQGKEYIYRITTVRRGSVQDILSSGMTGDLILSTCWPVGTDTNRVAVAAVRVQ</sequence>
<reference evidence="3 4" key="1">
    <citation type="journal article" date="2016" name="Nat. Commun.">
        <title>Thousands of microbial genomes shed light on interconnected biogeochemical processes in an aquifer system.</title>
        <authorList>
            <person name="Anantharaman K."/>
            <person name="Brown C.T."/>
            <person name="Hug L.A."/>
            <person name="Sharon I."/>
            <person name="Castelle C.J."/>
            <person name="Probst A.J."/>
            <person name="Thomas B.C."/>
            <person name="Singh A."/>
            <person name="Wilkins M.J."/>
            <person name="Karaoz U."/>
            <person name="Brodie E.L."/>
            <person name="Williams K.H."/>
            <person name="Hubbard S.S."/>
            <person name="Banfield J.F."/>
        </authorList>
    </citation>
    <scope>NUCLEOTIDE SEQUENCE [LARGE SCALE GENOMIC DNA]</scope>
</reference>
<dbReference type="InterPro" id="IPR023365">
    <property type="entry name" value="Sortase_dom-sf"/>
</dbReference>
<evidence type="ECO:0008006" key="5">
    <source>
        <dbReference type="Google" id="ProtNLM"/>
    </source>
</evidence>
<dbReference type="SUPFAM" id="SSF63817">
    <property type="entry name" value="Sortase"/>
    <property type="match status" value="1"/>
</dbReference>
<gene>
    <name evidence="3" type="ORF">A3I39_00290</name>
</gene>
<keyword evidence="2" id="KW-0472">Membrane</keyword>
<feature type="transmembrane region" description="Helical" evidence="2">
    <location>
        <begin position="20"/>
        <end position="42"/>
    </location>
</feature>
<protein>
    <recommendedName>
        <fullName evidence="5">Sortase</fullName>
    </recommendedName>
</protein>
<evidence type="ECO:0000256" key="2">
    <source>
        <dbReference type="SAM" id="Phobius"/>
    </source>
</evidence>
<dbReference type="Gene3D" id="2.40.260.10">
    <property type="entry name" value="Sortase"/>
    <property type="match status" value="1"/>
</dbReference>
<keyword evidence="1" id="KW-0378">Hydrolase</keyword>
<evidence type="ECO:0000313" key="4">
    <source>
        <dbReference type="Proteomes" id="UP000178155"/>
    </source>
</evidence>
<comment type="caution">
    <text evidence="3">The sequence shown here is derived from an EMBL/GenBank/DDBJ whole genome shotgun (WGS) entry which is preliminary data.</text>
</comment>
<dbReference type="EMBL" id="MGKW01000013">
    <property type="protein sequence ID" value="OGN34334.1"/>
    <property type="molecule type" value="Genomic_DNA"/>
</dbReference>
<dbReference type="GO" id="GO:0016787">
    <property type="term" value="F:hydrolase activity"/>
    <property type="evidence" value="ECO:0007669"/>
    <property type="project" value="UniProtKB-KW"/>
</dbReference>